<organism evidence="3 4">
    <name type="scientific">Noviherbaspirillum saxi</name>
    <dbReference type="NCBI Taxonomy" id="2320863"/>
    <lineage>
        <taxon>Bacteria</taxon>
        <taxon>Pseudomonadati</taxon>
        <taxon>Pseudomonadota</taxon>
        <taxon>Betaproteobacteria</taxon>
        <taxon>Burkholderiales</taxon>
        <taxon>Oxalobacteraceae</taxon>
        <taxon>Noviherbaspirillum</taxon>
    </lineage>
</organism>
<comment type="caution">
    <text evidence="3">The sequence shown here is derived from an EMBL/GenBank/DDBJ whole genome shotgun (WGS) entry which is preliminary data.</text>
</comment>
<reference evidence="4" key="1">
    <citation type="submission" date="2018-09" db="EMBL/GenBank/DDBJ databases">
        <authorList>
            <person name="Zhu H."/>
        </authorList>
    </citation>
    <scope>NUCLEOTIDE SEQUENCE [LARGE SCALE GENOMIC DNA]</scope>
    <source>
        <strain evidence="4">K1R23-30</strain>
    </source>
</reference>
<gene>
    <name evidence="3" type="ORF">D3871_26280</name>
</gene>
<name>A0A3A3G261_9BURK</name>
<dbReference type="Gene3D" id="1.10.150.630">
    <property type="match status" value="1"/>
</dbReference>
<feature type="domain" description="Hypersensitivity response secretion-like HrpJ" evidence="2">
    <location>
        <begin position="95"/>
        <end position="228"/>
    </location>
</feature>
<accession>A0A3A3G261</accession>
<dbReference type="RefSeq" id="WP_119772039.1">
    <property type="nucleotide sequence ID" value="NZ_QYUO01000003.1"/>
</dbReference>
<feature type="compositionally biased region" description="Polar residues" evidence="1">
    <location>
        <begin position="22"/>
        <end position="36"/>
    </location>
</feature>
<dbReference type="GO" id="GO:0046903">
    <property type="term" value="P:secretion"/>
    <property type="evidence" value="ECO:0007669"/>
    <property type="project" value="InterPro"/>
</dbReference>
<keyword evidence="4" id="KW-1185">Reference proteome</keyword>
<evidence type="ECO:0000313" key="4">
    <source>
        <dbReference type="Proteomes" id="UP000265955"/>
    </source>
</evidence>
<dbReference type="SUPFAM" id="SSF140591">
    <property type="entry name" value="Type III secretion system domain"/>
    <property type="match status" value="1"/>
</dbReference>
<dbReference type="EMBL" id="QYUO01000003">
    <property type="protein sequence ID" value="RJF92153.1"/>
    <property type="molecule type" value="Genomic_DNA"/>
</dbReference>
<evidence type="ECO:0000256" key="1">
    <source>
        <dbReference type="SAM" id="MobiDB-lite"/>
    </source>
</evidence>
<protein>
    <recommendedName>
        <fullName evidence="2">Hypersensitivity response secretion-like HrpJ domain-containing protein</fullName>
    </recommendedName>
</protein>
<sequence>MSISALAPQAPVSPDWKRSDSQSRNAEIKTAQQSATPAVAPRPATQQVPSWGFSADAAQFHAFASHREKIRTATVASSAKNGTRHASRFNMQLRTLRRAYQLMKGPVAERELQVQAETIIDALRSGQELDQFFSDEDATANFIALQEAGERLRADAAGDEMREKIEAHLKRLWRIRRQRVLSELNTAQAIASFTEQLNEREQLRRFYYDSIVSGGSLRETFERLLQTFTASKIDWALKVLRKAINDDISARTSIADFFRLEQGSRTLNEVSKINSMKSFAQDLGLKLDAPTLKEVEGTYHFLREVMRYVESTGGTKRFTSLCESITSPERADSPEVQRHVRLFLRDMIPLTLWPDRTTRETHTNPYFRPAAAPAPAA</sequence>
<feature type="region of interest" description="Disordered" evidence="1">
    <location>
        <begin position="1"/>
        <end position="48"/>
    </location>
</feature>
<evidence type="ECO:0000313" key="3">
    <source>
        <dbReference type="EMBL" id="RJF92153.1"/>
    </source>
</evidence>
<dbReference type="AlphaFoldDB" id="A0A3A3G261"/>
<dbReference type="Pfam" id="PF07201">
    <property type="entry name" value="HrpJ"/>
    <property type="match status" value="1"/>
</dbReference>
<dbReference type="GO" id="GO:0019867">
    <property type="term" value="C:outer membrane"/>
    <property type="evidence" value="ECO:0007669"/>
    <property type="project" value="InterPro"/>
</dbReference>
<dbReference type="InterPro" id="IPR010812">
    <property type="entry name" value="HrpJ-like"/>
</dbReference>
<evidence type="ECO:0000259" key="2">
    <source>
        <dbReference type="Pfam" id="PF07201"/>
    </source>
</evidence>
<proteinExistence type="predicted"/>
<dbReference type="Proteomes" id="UP000265955">
    <property type="component" value="Unassembled WGS sequence"/>
</dbReference>